<feature type="transmembrane region" description="Helical" evidence="1">
    <location>
        <begin position="633"/>
        <end position="656"/>
    </location>
</feature>
<evidence type="ECO:0000259" key="2">
    <source>
        <dbReference type="Pfam" id="PF00501"/>
    </source>
</evidence>
<keyword evidence="1" id="KW-0812">Transmembrane</keyword>
<dbReference type="InterPro" id="IPR042099">
    <property type="entry name" value="ANL_N_sf"/>
</dbReference>
<dbReference type="AlphaFoldDB" id="A0A7S1ZVC4"/>
<feature type="transmembrane region" description="Helical" evidence="1">
    <location>
        <begin position="419"/>
        <end position="447"/>
    </location>
</feature>
<dbReference type="GO" id="GO:0043041">
    <property type="term" value="P:amino acid activation for nonribosomal peptide biosynthetic process"/>
    <property type="evidence" value="ECO:0007669"/>
    <property type="project" value="TreeGrafter"/>
</dbReference>
<keyword evidence="1" id="KW-0472">Membrane</keyword>
<protein>
    <recommendedName>
        <fullName evidence="2">AMP-dependent synthetase/ligase domain-containing protein</fullName>
    </recommendedName>
</protein>
<dbReference type="Gene3D" id="2.160.10.10">
    <property type="entry name" value="Hexapeptide repeat proteins"/>
    <property type="match status" value="2"/>
</dbReference>
<dbReference type="Gene3D" id="3.30.300.30">
    <property type="match status" value="1"/>
</dbReference>
<dbReference type="EMBL" id="HBGO01026008">
    <property type="protein sequence ID" value="CAD9349272.1"/>
    <property type="molecule type" value="Transcribed_RNA"/>
</dbReference>
<feature type="transmembrane region" description="Helical" evidence="1">
    <location>
        <begin position="903"/>
        <end position="926"/>
    </location>
</feature>
<name>A0A7S1ZVC4_TRICV</name>
<feature type="domain" description="AMP-dependent synthetase/ligase" evidence="2">
    <location>
        <begin position="5"/>
        <end position="104"/>
    </location>
</feature>
<organism evidence="3">
    <name type="scientific">Trieres chinensis</name>
    <name type="common">Marine centric diatom</name>
    <name type="synonym">Odontella sinensis</name>
    <dbReference type="NCBI Taxonomy" id="1514140"/>
    <lineage>
        <taxon>Eukaryota</taxon>
        <taxon>Sar</taxon>
        <taxon>Stramenopiles</taxon>
        <taxon>Ochrophyta</taxon>
        <taxon>Bacillariophyta</taxon>
        <taxon>Mediophyceae</taxon>
        <taxon>Biddulphiophycidae</taxon>
        <taxon>Eupodiscales</taxon>
        <taxon>Parodontellaceae</taxon>
        <taxon>Trieres</taxon>
    </lineage>
</organism>
<reference evidence="3" key="1">
    <citation type="submission" date="2021-01" db="EMBL/GenBank/DDBJ databases">
        <authorList>
            <person name="Corre E."/>
            <person name="Pelletier E."/>
            <person name="Niang G."/>
            <person name="Scheremetjew M."/>
            <person name="Finn R."/>
            <person name="Kale V."/>
            <person name="Holt S."/>
            <person name="Cochrane G."/>
            <person name="Meng A."/>
            <person name="Brown T."/>
            <person name="Cohen L."/>
        </authorList>
    </citation>
    <scope>NUCLEOTIDE SEQUENCE</scope>
    <source>
        <strain evidence="3">Grunow 1884</strain>
    </source>
</reference>
<dbReference type="PANTHER" id="PTHR45527">
    <property type="entry name" value="NONRIBOSOMAL PEPTIDE SYNTHETASE"/>
    <property type="match status" value="1"/>
</dbReference>
<dbReference type="PANTHER" id="PTHR45527:SF1">
    <property type="entry name" value="FATTY ACID SYNTHASE"/>
    <property type="match status" value="1"/>
</dbReference>
<feature type="transmembrane region" description="Helical" evidence="1">
    <location>
        <begin position="662"/>
        <end position="688"/>
    </location>
</feature>
<dbReference type="GO" id="GO:0005737">
    <property type="term" value="C:cytoplasm"/>
    <property type="evidence" value="ECO:0007669"/>
    <property type="project" value="TreeGrafter"/>
</dbReference>
<sequence length="1100" mass="120885">MLEITPAVAELLLDDESNSNVKLLLVGGEACIQGLETKADIFINGYGPTECSIWATSGNKSSTIGKPLPNVTIYIVNPDDGTLCPPGVSGEIWIGGIGVSEGYHNRPELTAEKFIPNPFSSSGKVYKTGDRAMWDENGEIRYLGRFDHQVKLRGYRIELGEIQAEIERYSQGKGALVLVHEEKLVAFVASGLSDETANEAMEGRLMGALKSDDCPLTSYMVPWKIIVVDEFPLTPNGKVDRKSLLELLMLHSDDVSSLVAPETETQSFLCDLFKELLNLHDIGIDCIFAEKGGHSLLVMQAVTRIQKNFRIECFSPRHFIEFGSARGIALYIDDITSQVHEKSLFNECKGHATNSCSLGFDDVKFDTIEAGKFKVEELVVKGAGVFVLFASIFMSMLPSNIMLSVAWDLRAKNGDNLSSYYFLAFIGIFASSIIVFMLCITAFGWIYCKLLHKWINFQSKTIRRGSFYYALWYVFDRLWFVINMVTGRMFGGTVFYAWVYKAFGADIGKWNFFEDVQVRLPFMLLTGDCVAVEAGAKLETIIEQSNGDIIIDFLILEDNVVVGPNSYIGLGAHLGASSVIKPLSMVSFGSKTQDETTILGCSRVTEESTSIPSIEDEIAPISWHMAYFLASHIPYMCTALCTVGIFVGTSHLLVGFNVHRGAIFAILFVLLPLASFGPIFGATCAWIIRQILNSGQAQPGWSKLYSKSFLKQRLASQVYQSTIASLGDSILSRLASNFIFGTNIDVNDIFTTFPEEPNLTFIGKNVFCANGVKLRNCSFYPGGWVHYGTVEIGDESIILDRSVVGPDTKLEKGVMLGSITSVTCQTNHSPWTVLLGVPPLQLVRTCPENTKITGIPLVHSLLLDLSRIYFDYIVDFFAILPIYSNAIIWVVCADQSLVLRLGITFAALPICSACAIISLLLTCLVVKKLLVGSYSKYLSQGVLQVGSWSVLKWILSNMFIHEACGMPLLLVNEFWLTAFFWKMMGATIGNQTKIDPDVLMLEADVLVIGDNCRIEQEATLLCHKFNNGGLEIAPIVVPSNTSIGSRAVILPGSEILDEHVTLLPLTSVAPGVKLNAGTWQGSPAEKADIESGVLPVQLTC</sequence>
<dbReference type="InterPro" id="IPR000873">
    <property type="entry name" value="AMP-dep_synth/lig_dom"/>
</dbReference>
<dbReference type="Pfam" id="PF00501">
    <property type="entry name" value="AMP-binding"/>
    <property type="match status" value="1"/>
</dbReference>
<dbReference type="Gene3D" id="3.40.50.12780">
    <property type="entry name" value="N-terminal domain of ligase-like"/>
    <property type="match status" value="1"/>
</dbReference>
<evidence type="ECO:0000256" key="1">
    <source>
        <dbReference type="SAM" id="Phobius"/>
    </source>
</evidence>
<evidence type="ECO:0000313" key="3">
    <source>
        <dbReference type="EMBL" id="CAD9349272.1"/>
    </source>
</evidence>
<dbReference type="GO" id="GO:0031177">
    <property type="term" value="F:phosphopantetheine binding"/>
    <property type="evidence" value="ECO:0007669"/>
    <property type="project" value="TreeGrafter"/>
</dbReference>
<feature type="transmembrane region" description="Helical" evidence="1">
    <location>
        <begin position="383"/>
        <end position="407"/>
    </location>
</feature>
<keyword evidence="1" id="KW-1133">Transmembrane helix</keyword>
<dbReference type="SUPFAM" id="SSF56801">
    <property type="entry name" value="Acetyl-CoA synthetase-like"/>
    <property type="match status" value="1"/>
</dbReference>
<dbReference type="InterPro" id="IPR036736">
    <property type="entry name" value="ACP-like_sf"/>
</dbReference>
<gene>
    <name evidence="3" type="ORF">OSIN01602_LOCUS14916</name>
</gene>
<dbReference type="GO" id="GO:0044550">
    <property type="term" value="P:secondary metabolite biosynthetic process"/>
    <property type="evidence" value="ECO:0007669"/>
    <property type="project" value="TreeGrafter"/>
</dbReference>
<dbReference type="SUPFAM" id="SSF47336">
    <property type="entry name" value="ACP-like"/>
    <property type="match status" value="1"/>
</dbReference>
<dbReference type="InterPro" id="IPR045851">
    <property type="entry name" value="AMP-bd_C_sf"/>
</dbReference>
<feature type="transmembrane region" description="Helical" evidence="1">
    <location>
        <begin position="869"/>
        <end position="891"/>
    </location>
</feature>
<dbReference type="SUPFAM" id="SSF51161">
    <property type="entry name" value="Trimeric LpxA-like enzymes"/>
    <property type="match status" value="2"/>
</dbReference>
<dbReference type="Gene3D" id="1.10.1200.10">
    <property type="entry name" value="ACP-like"/>
    <property type="match status" value="1"/>
</dbReference>
<dbReference type="InterPro" id="IPR011004">
    <property type="entry name" value="Trimer_LpxA-like_sf"/>
</dbReference>
<proteinExistence type="predicted"/>
<accession>A0A7S1ZVC4</accession>